<keyword evidence="2" id="KW-0812">Transmembrane</keyword>
<keyword evidence="2" id="KW-1133">Transmembrane helix</keyword>
<dbReference type="Proteomes" id="UP001219605">
    <property type="component" value="Chromosome"/>
</dbReference>
<name>A0ABY7ZW62_9ACTN</name>
<gene>
    <name evidence="3" type="ORF">PVK37_09600</name>
</gene>
<sequence>MTVAPNGTDFETPDDEQEAVADQTGRHRIILAYIKALSPIIAAIVACIGTVVGILAR</sequence>
<evidence type="ECO:0000256" key="2">
    <source>
        <dbReference type="SAM" id="Phobius"/>
    </source>
</evidence>
<proteinExistence type="predicted"/>
<keyword evidence="2" id="KW-0472">Membrane</keyword>
<dbReference type="RefSeq" id="WP_275033467.1">
    <property type="nucleotide sequence ID" value="NZ_CP118615.1"/>
</dbReference>
<feature type="transmembrane region" description="Helical" evidence="2">
    <location>
        <begin position="36"/>
        <end position="56"/>
    </location>
</feature>
<evidence type="ECO:0000256" key="1">
    <source>
        <dbReference type="SAM" id="MobiDB-lite"/>
    </source>
</evidence>
<evidence type="ECO:0000313" key="3">
    <source>
        <dbReference type="EMBL" id="WDZ86621.1"/>
    </source>
</evidence>
<accession>A0ABY7ZW62</accession>
<reference evidence="3 4" key="1">
    <citation type="submission" date="2023-02" db="EMBL/GenBank/DDBJ databases">
        <authorList>
            <person name="Mo P."/>
        </authorList>
    </citation>
    <scope>NUCLEOTIDE SEQUENCE [LARGE SCALE GENOMIC DNA]</scope>
    <source>
        <strain evidence="3 4">HUAS 3</strain>
    </source>
</reference>
<keyword evidence="4" id="KW-1185">Reference proteome</keyword>
<evidence type="ECO:0000313" key="4">
    <source>
        <dbReference type="Proteomes" id="UP001219605"/>
    </source>
</evidence>
<feature type="region of interest" description="Disordered" evidence="1">
    <location>
        <begin position="1"/>
        <end position="21"/>
    </location>
</feature>
<organism evidence="3 4">
    <name type="scientific">Micromonospora cathayae</name>
    <dbReference type="NCBI Taxonomy" id="3028804"/>
    <lineage>
        <taxon>Bacteria</taxon>
        <taxon>Bacillati</taxon>
        <taxon>Actinomycetota</taxon>
        <taxon>Actinomycetes</taxon>
        <taxon>Micromonosporales</taxon>
        <taxon>Micromonosporaceae</taxon>
        <taxon>Micromonospora</taxon>
    </lineage>
</organism>
<protein>
    <submittedName>
        <fullName evidence="3">Uncharacterized protein</fullName>
    </submittedName>
</protein>
<dbReference type="EMBL" id="CP118615">
    <property type="protein sequence ID" value="WDZ86621.1"/>
    <property type="molecule type" value="Genomic_DNA"/>
</dbReference>